<protein>
    <submittedName>
        <fullName evidence="2">Uncharacterized protein</fullName>
    </submittedName>
</protein>
<dbReference type="Proteomes" id="UP000006552">
    <property type="component" value="Chromosome"/>
</dbReference>
<accession>Q5P4S8</accession>
<name>Q5P4S8_AROAE</name>
<dbReference type="HOGENOM" id="CLU_2894113_0_0_4"/>
<dbReference type="KEGG" id="eba:ebA2773"/>
<evidence type="ECO:0000256" key="1">
    <source>
        <dbReference type="SAM" id="MobiDB-lite"/>
    </source>
</evidence>
<evidence type="ECO:0000313" key="2">
    <source>
        <dbReference type="EMBL" id="CAI07684.1"/>
    </source>
</evidence>
<proteinExistence type="predicted"/>
<keyword evidence="3" id="KW-1185">Reference proteome</keyword>
<evidence type="ECO:0000313" key="3">
    <source>
        <dbReference type="Proteomes" id="UP000006552"/>
    </source>
</evidence>
<reference evidence="2 3" key="1">
    <citation type="journal article" date="2005" name="Arch. Microbiol.">
        <title>The genome sequence of an anaerobic aromatic-degrading denitrifying bacterium, strain EbN1.</title>
        <authorList>
            <person name="Rabus R."/>
            <person name="Kube M."/>
            <person name="Heider J."/>
            <person name="Beck A."/>
            <person name="Heitmann K."/>
            <person name="Widdel F."/>
            <person name="Reinhardt R."/>
        </authorList>
    </citation>
    <scope>NUCLEOTIDE SEQUENCE [LARGE SCALE GENOMIC DNA]</scope>
    <source>
        <strain evidence="2 3">EbN1</strain>
    </source>
</reference>
<sequence length="62" mass="6562">MTWAVWQGGGVRRGGLLGHGRAPDEATTGNEPCTFDAGAIEEVPDDDGPAVKSSGARRRRRI</sequence>
<dbReference type="AlphaFoldDB" id="Q5P4S8"/>
<organism evidence="2 3">
    <name type="scientific">Aromatoleum aromaticum (strain DSM 19018 / LMG 30748 / EbN1)</name>
    <name type="common">Azoarcus sp. (strain EbN1)</name>
    <dbReference type="NCBI Taxonomy" id="76114"/>
    <lineage>
        <taxon>Bacteria</taxon>
        <taxon>Pseudomonadati</taxon>
        <taxon>Pseudomonadota</taxon>
        <taxon>Betaproteobacteria</taxon>
        <taxon>Rhodocyclales</taxon>
        <taxon>Rhodocyclaceae</taxon>
        <taxon>Aromatoleum</taxon>
    </lineage>
</organism>
<dbReference type="EMBL" id="CR555306">
    <property type="protein sequence ID" value="CAI07684.1"/>
    <property type="molecule type" value="Genomic_DNA"/>
</dbReference>
<feature type="region of interest" description="Disordered" evidence="1">
    <location>
        <begin position="12"/>
        <end position="62"/>
    </location>
</feature>
<gene>
    <name evidence="2" type="ORF">ebA2773</name>
</gene>